<evidence type="ECO:0000256" key="2">
    <source>
        <dbReference type="SAM" id="Phobius"/>
    </source>
</evidence>
<accession>A0ABZ1I420</accession>
<evidence type="ECO:0000256" key="1">
    <source>
        <dbReference type="SAM" id="MobiDB-lite"/>
    </source>
</evidence>
<evidence type="ECO:0000313" key="5">
    <source>
        <dbReference type="Proteomes" id="UP001330812"/>
    </source>
</evidence>
<organism evidence="4 5">
    <name type="scientific">Amycolatopsis rhabdoformis</name>
    <dbReference type="NCBI Taxonomy" id="1448059"/>
    <lineage>
        <taxon>Bacteria</taxon>
        <taxon>Bacillati</taxon>
        <taxon>Actinomycetota</taxon>
        <taxon>Actinomycetes</taxon>
        <taxon>Pseudonocardiales</taxon>
        <taxon>Pseudonocardiaceae</taxon>
        <taxon>Amycolatopsis</taxon>
    </lineage>
</organism>
<dbReference type="EMBL" id="CP142149">
    <property type="protein sequence ID" value="WSE29159.1"/>
    <property type="molecule type" value="Genomic_DNA"/>
</dbReference>
<dbReference type="RefSeq" id="WP_326568129.1">
    <property type="nucleotide sequence ID" value="NZ_CP142149.1"/>
</dbReference>
<dbReference type="Proteomes" id="UP001330812">
    <property type="component" value="Chromosome"/>
</dbReference>
<gene>
    <name evidence="4" type="ORF">VSH64_41160</name>
</gene>
<dbReference type="Pfam" id="PF14230">
    <property type="entry name" value="DUF4333"/>
    <property type="match status" value="1"/>
</dbReference>
<keyword evidence="2" id="KW-0472">Membrane</keyword>
<name>A0ABZ1I420_9PSEU</name>
<keyword evidence="2" id="KW-0812">Transmembrane</keyword>
<keyword evidence="2" id="KW-1133">Transmembrane helix</keyword>
<evidence type="ECO:0000259" key="3">
    <source>
        <dbReference type="Pfam" id="PF14230"/>
    </source>
</evidence>
<feature type="compositionally biased region" description="Low complexity" evidence="1">
    <location>
        <begin position="9"/>
        <end position="52"/>
    </location>
</feature>
<feature type="transmembrane region" description="Helical" evidence="2">
    <location>
        <begin position="164"/>
        <end position="187"/>
    </location>
</feature>
<proteinExistence type="predicted"/>
<keyword evidence="5" id="KW-1185">Reference proteome</keyword>
<feature type="compositionally biased region" description="Polar residues" evidence="1">
    <location>
        <begin position="59"/>
        <end position="79"/>
    </location>
</feature>
<reference evidence="4 5" key="1">
    <citation type="journal article" date="2015" name="Int. J. Syst. Evol. Microbiol.">
        <title>Amycolatopsis rhabdoformis sp. nov., an actinomycete isolated from a tropical forest soil.</title>
        <authorList>
            <person name="Souza W.R."/>
            <person name="Silva R.E."/>
            <person name="Goodfellow M."/>
            <person name="Busarakam K."/>
            <person name="Figueiro F.S."/>
            <person name="Ferreira D."/>
            <person name="Rodrigues-Filho E."/>
            <person name="Moraes L.A.B."/>
            <person name="Zucchi T.D."/>
        </authorList>
    </citation>
    <scope>NUCLEOTIDE SEQUENCE [LARGE SCALE GENOMIC DNA]</scope>
    <source>
        <strain evidence="4 5">NCIMB 14900</strain>
    </source>
</reference>
<feature type="domain" description="DUF4333" evidence="3">
    <location>
        <begin position="180"/>
        <end position="251"/>
    </location>
</feature>
<feature type="compositionally biased region" description="Low complexity" evidence="1">
    <location>
        <begin position="92"/>
        <end position="132"/>
    </location>
</feature>
<feature type="region of interest" description="Disordered" evidence="1">
    <location>
        <begin position="1"/>
        <end position="138"/>
    </location>
</feature>
<dbReference type="InterPro" id="IPR025637">
    <property type="entry name" value="DUF4333"/>
</dbReference>
<evidence type="ECO:0000313" key="4">
    <source>
        <dbReference type="EMBL" id="WSE29159.1"/>
    </source>
</evidence>
<sequence length="261" mass="27393">MTQPPEQPQQPQQWWQPPGAPEAQPGQWHPAAQPGAWQQPNPQQQNAQQNPWSPGTPAQYPNTGGQPYAQPQQHPSGAQPQPYANPGTGPYQQGYANPAGGPQQQGYPASGPQQQPYGGQQVPGVPPQQQGATFGGGFQPATYGGLGAFSAEAVKKAPRSRKPWVIGGAAVAVVIIGGGAAWLLGAFRGDTLEQKSLQDGVSKVLAESYGEPDVKNVACPSGESTQNGTTFDCTLQLGGQPRKVTVRVLNDKPEYEVGAPH</sequence>
<protein>
    <submittedName>
        <fullName evidence="4">DUF4333 domain-containing protein</fullName>
    </submittedName>
</protein>